<feature type="transmembrane region" description="Helical" evidence="6">
    <location>
        <begin position="153"/>
        <end position="181"/>
    </location>
</feature>
<dbReference type="PIRSF" id="PIRSF006324">
    <property type="entry name" value="LeuE"/>
    <property type="match status" value="1"/>
</dbReference>
<evidence type="ECO:0000256" key="4">
    <source>
        <dbReference type="ARBA" id="ARBA00022989"/>
    </source>
</evidence>
<dbReference type="Pfam" id="PF01810">
    <property type="entry name" value="LysE"/>
    <property type="match status" value="1"/>
</dbReference>
<dbReference type="OrthoDB" id="3175972at2"/>
<sequence length="215" mass="22377">MTLPQAVLAFALVAGLLTLVPGMDTALVLRSSITRSRRFAFATAIGISTGAMIWGVAAAVGVSALLAASELAYRLLTIAGAAYMIWLGLSLLRKGLKHGNAAAVSEANTPAGGRNELFTGWLTGTGTNLLNPKVGVFYIATIPQFIPAGESPLLVGVLLAGVHCVLTMAWFTLLIFGTGYASRWLKGARSIRIIDSITGTVLVAFGLKLALEPAH</sequence>
<evidence type="ECO:0000313" key="8">
    <source>
        <dbReference type="Proteomes" id="UP000035722"/>
    </source>
</evidence>
<dbReference type="STRING" id="861266.ARTSIC4J27_3100"/>
<protein>
    <submittedName>
        <fullName evidence="7">LysE type translocator family protein</fullName>
        <ecNumber evidence="7">3.1.1.5</ecNumber>
    </submittedName>
</protein>
<dbReference type="RefSeq" id="WP_050056002.1">
    <property type="nucleotide sequence ID" value="NZ_CAQI01000047.1"/>
</dbReference>
<evidence type="ECO:0000256" key="2">
    <source>
        <dbReference type="ARBA" id="ARBA00022475"/>
    </source>
</evidence>
<reference evidence="8" key="1">
    <citation type="journal article" date="2014" name="Genome Announc.">
        <title>Genome Sequence of Arthrobacter siccitolerans 4J27, a Xeroprotectant-Producing Desiccation-Tolerant Microorganism.</title>
        <authorList>
            <person name="Manzanera M."/>
            <person name="Santa-Cruz-Calvo L."/>
            <person name="Vilchez J.I."/>
            <person name="Garcia-Fontana C."/>
            <person name="Silva-Castro G.A."/>
            <person name="Calvo C."/>
            <person name="Gonzalez-Lopez J."/>
        </authorList>
    </citation>
    <scope>NUCLEOTIDE SEQUENCE [LARGE SCALE GENOMIC DNA]</scope>
    <source>
        <strain evidence="8">4J27</strain>
    </source>
</reference>
<feature type="transmembrane region" description="Helical" evidence="6">
    <location>
        <begin position="6"/>
        <end position="29"/>
    </location>
</feature>
<organism evidence="7 8">
    <name type="scientific">Pseudarthrobacter siccitolerans</name>
    <dbReference type="NCBI Taxonomy" id="861266"/>
    <lineage>
        <taxon>Bacteria</taxon>
        <taxon>Bacillati</taxon>
        <taxon>Actinomycetota</taxon>
        <taxon>Actinomycetes</taxon>
        <taxon>Micrococcales</taxon>
        <taxon>Micrococcaceae</taxon>
        <taxon>Pseudarthrobacter</taxon>
    </lineage>
</organism>
<evidence type="ECO:0000256" key="6">
    <source>
        <dbReference type="SAM" id="Phobius"/>
    </source>
</evidence>
<dbReference type="PANTHER" id="PTHR30086:SF20">
    <property type="entry name" value="ARGININE EXPORTER PROTEIN ARGO-RELATED"/>
    <property type="match status" value="1"/>
</dbReference>
<comment type="caution">
    <text evidence="7">The sequence shown here is derived from an EMBL/GenBank/DDBJ whole genome shotgun (WGS) entry which is preliminary data.</text>
</comment>
<dbReference type="InterPro" id="IPR001123">
    <property type="entry name" value="LeuE-type"/>
</dbReference>
<evidence type="ECO:0000256" key="3">
    <source>
        <dbReference type="ARBA" id="ARBA00022692"/>
    </source>
</evidence>
<dbReference type="PANTHER" id="PTHR30086">
    <property type="entry name" value="ARGININE EXPORTER PROTEIN ARGO"/>
    <property type="match status" value="1"/>
</dbReference>
<proteinExistence type="predicted"/>
<dbReference type="AlphaFoldDB" id="A0A024H5E9"/>
<keyword evidence="8" id="KW-1185">Reference proteome</keyword>
<dbReference type="GO" id="GO:0015171">
    <property type="term" value="F:amino acid transmembrane transporter activity"/>
    <property type="evidence" value="ECO:0007669"/>
    <property type="project" value="TreeGrafter"/>
</dbReference>
<dbReference type="GO" id="GO:0005886">
    <property type="term" value="C:plasma membrane"/>
    <property type="evidence" value="ECO:0007669"/>
    <property type="project" value="UniProtKB-SubCell"/>
</dbReference>
<accession>A0A024H5E9</accession>
<gene>
    <name evidence="7" type="primary">pldB</name>
    <name evidence="7" type="ORF">ARTSIC4J27_3100</name>
</gene>
<keyword evidence="2" id="KW-1003">Cell membrane</keyword>
<dbReference type="EC" id="3.1.1.5" evidence="7"/>
<dbReference type="EMBL" id="CAQI01000047">
    <property type="protein sequence ID" value="CCQ47122.1"/>
    <property type="molecule type" value="Genomic_DNA"/>
</dbReference>
<dbReference type="Proteomes" id="UP000035722">
    <property type="component" value="Unassembled WGS sequence"/>
</dbReference>
<keyword evidence="5 6" id="KW-0472">Membrane</keyword>
<keyword evidence="3 6" id="KW-0812">Transmembrane</keyword>
<comment type="subcellular location">
    <subcellularLocation>
        <location evidence="1">Cell membrane</location>
        <topology evidence="1">Multi-pass membrane protein</topology>
    </subcellularLocation>
</comment>
<evidence type="ECO:0000313" key="7">
    <source>
        <dbReference type="EMBL" id="CCQ47122.1"/>
    </source>
</evidence>
<keyword evidence="4 6" id="KW-1133">Transmembrane helix</keyword>
<dbReference type="GO" id="GO:0004622">
    <property type="term" value="F:phosphatidylcholine lysophospholipase activity"/>
    <property type="evidence" value="ECO:0007669"/>
    <property type="project" value="UniProtKB-EC"/>
</dbReference>
<evidence type="ECO:0000256" key="1">
    <source>
        <dbReference type="ARBA" id="ARBA00004651"/>
    </source>
</evidence>
<name>A0A024H5E9_9MICC</name>
<feature type="transmembrane region" description="Helical" evidence="6">
    <location>
        <begin position="71"/>
        <end position="92"/>
    </location>
</feature>
<keyword evidence="7" id="KW-0378">Hydrolase</keyword>
<feature type="transmembrane region" description="Helical" evidence="6">
    <location>
        <begin position="41"/>
        <end position="65"/>
    </location>
</feature>
<evidence type="ECO:0000256" key="5">
    <source>
        <dbReference type="ARBA" id="ARBA00023136"/>
    </source>
</evidence>